<dbReference type="EMBL" id="MVFC01000016">
    <property type="protein sequence ID" value="OON77041.1"/>
    <property type="molecule type" value="Genomic_DNA"/>
</dbReference>
<organism evidence="2 3">
    <name type="scientific">Streptomyces tsukubensis</name>
    <dbReference type="NCBI Taxonomy" id="83656"/>
    <lineage>
        <taxon>Bacteria</taxon>
        <taxon>Bacillati</taxon>
        <taxon>Actinomycetota</taxon>
        <taxon>Actinomycetes</taxon>
        <taxon>Kitasatosporales</taxon>
        <taxon>Streptomycetaceae</taxon>
        <taxon>Streptomyces</taxon>
    </lineage>
</organism>
<comment type="caution">
    <text evidence="2">The sequence shown here is derived from an EMBL/GenBank/DDBJ whole genome shotgun (WGS) entry which is preliminary data.</text>
</comment>
<dbReference type="GO" id="GO:0016787">
    <property type="term" value="F:hydrolase activity"/>
    <property type="evidence" value="ECO:0007669"/>
    <property type="project" value="UniProtKB-KW"/>
</dbReference>
<sequence length="210" mass="22190">MFTGVAWVLLLLGLWLWGRDVTDLPDALSSPTTGDAAAVGRPLGLRLPPAHEPVAGSRPEHVDVPALGVRAPVEPRGLDGEGAIDPPSYEAPDTVGWYGGGVRPGAVGAALLVGHVDTDTGQAVFYHLSSTRAGDTIRVSRQDGTVAEFTVDDVEVFSRDRFDAAKAYGQHQRNRAELRLITCGGDFDSASRVYSANVVVSAYLTSVEGH</sequence>
<dbReference type="NCBIfam" id="NF033748">
    <property type="entry name" value="class_F_sortase"/>
    <property type="match status" value="1"/>
</dbReference>
<keyword evidence="1" id="KW-0378">Hydrolase</keyword>
<accession>A0A1V4A744</accession>
<proteinExistence type="predicted"/>
<dbReference type="InterPro" id="IPR023365">
    <property type="entry name" value="Sortase_dom-sf"/>
</dbReference>
<dbReference type="InterPro" id="IPR042001">
    <property type="entry name" value="Sortase_F"/>
</dbReference>
<dbReference type="InterPro" id="IPR005754">
    <property type="entry name" value="Sortase"/>
</dbReference>
<evidence type="ECO:0000313" key="2">
    <source>
        <dbReference type="EMBL" id="OON77041.1"/>
    </source>
</evidence>
<dbReference type="SUPFAM" id="SSF63817">
    <property type="entry name" value="Sortase"/>
    <property type="match status" value="1"/>
</dbReference>
<keyword evidence="3" id="KW-1185">Reference proteome</keyword>
<gene>
    <name evidence="2" type="ORF">B1H18_19685</name>
</gene>
<dbReference type="CDD" id="cd05829">
    <property type="entry name" value="Sortase_F"/>
    <property type="match status" value="1"/>
</dbReference>
<evidence type="ECO:0000313" key="3">
    <source>
        <dbReference type="Proteomes" id="UP000190539"/>
    </source>
</evidence>
<reference evidence="2 3" key="1">
    <citation type="submission" date="2017-02" db="EMBL/GenBank/DDBJ databases">
        <title>Draft Genome Sequence of Streptomyces tsukubaensis F601, a Producer of the immunosuppressant tacrolimus FK506.</title>
        <authorList>
            <person name="Zong G."/>
            <person name="Zhong C."/>
            <person name="Fu J."/>
            <person name="Qin R."/>
            <person name="Cao G."/>
        </authorList>
    </citation>
    <scope>NUCLEOTIDE SEQUENCE [LARGE SCALE GENOMIC DNA]</scope>
    <source>
        <strain evidence="2 3">F601</strain>
    </source>
</reference>
<dbReference type="AlphaFoldDB" id="A0A1V4A744"/>
<evidence type="ECO:0000256" key="1">
    <source>
        <dbReference type="ARBA" id="ARBA00022801"/>
    </source>
</evidence>
<protein>
    <submittedName>
        <fullName evidence="2">Class F sortase</fullName>
    </submittedName>
</protein>
<dbReference type="Gene3D" id="2.40.260.10">
    <property type="entry name" value="Sortase"/>
    <property type="match status" value="1"/>
</dbReference>
<name>A0A1V4A744_9ACTN</name>
<dbReference type="Pfam" id="PF04203">
    <property type="entry name" value="Sortase"/>
    <property type="match status" value="1"/>
</dbReference>
<dbReference type="STRING" id="83656.B1H18_19685"/>
<dbReference type="Proteomes" id="UP000190539">
    <property type="component" value="Unassembled WGS sequence"/>
</dbReference>